<evidence type="ECO:0000256" key="1">
    <source>
        <dbReference type="SAM" id="MobiDB-lite"/>
    </source>
</evidence>
<evidence type="ECO:0000313" key="3">
    <source>
        <dbReference type="Proteomes" id="UP000193240"/>
    </source>
</evidence>
<feature type="compositionally biased region" description="Low complexity" evidence="1">
    <location>
        <begin position="532"/>
        <end position="549"/>
    </location>
</feature>
<dbReference type="AlphaFoldDB" id="A0A1Y2LRW8"/>
<proteinExistence type="predicted"/>
<dbReference type="EMBL" id="KZ107851">
    <property type="protein sequence ID" value="OSS46616.1"/>
    <property type="molecule type" value="Genomic_DNA"/>
</dbReference>
<accession>A0A1Y2LRW8</accession>
<feature type="region of interest" description="Disordered" evidence="1">
    <location>
        <begin position="524"/>
        <end position="556"/>
    </location>
</feature>
<reference evidence="2 3" key="1">
    <citation type="journal article" date="2017" name="Genome Announc.">
        <title>Genome sequence of the saprophytic ascomycete Epicoccum nigrum ICMP 19927 strain isolated from New Zealand.</title>
        <authorList>
            <person name="Fokin M."/>
            <person name="Fleetwood D."/>
            <person name="Weir B.S."/>
            <person name="Villas-Boas S.G."/>
        </authorList>
    </citation>
    <scope>NUCLEOTIDE SEQUENCE [LARGE SCALE GENOMIC DNA]</scope>
    <source>
        <strain evidence="2 3">ICMP 19927</strain>
    </source>
</reference>
<organism evidence="2 3">
    <name type="scientific">Epicoccum nigrum</name>
    <name type="common">Soil fungus</name>
    <name type="synonym">Epicoccum purpurascens</name>
    <dbReference type="NCBI Taxonomy" id="105696"/>
    <lineage>
        <taxon>Eukaryota</taxon>
        <taxon>Fungi</taxon>
        <taxon>Dikarya</taxon>
        <taxon>Ascomycota</taxon>
        <taxon>Pezizomycotina</taxon>
        <taxon>Dothideomycetes</taxon>
        <taxon>Pleosporomycetidae</taxon>
        <taxon>Pleosporales</taxon>
        <taxon>Pleosporineae</taxon>
        <taxon>Didymellaceae</taxon>
        <taxon>Epicoccum</taxon>
    </lineage>
</organism>
<protein>
    <submittedName>
        <fullName evidence="2">Uncharacterized protein</fullName>
    </submittedName>
</protein>
<evidence type="ECO:0000313" key="2">
    <source>
        <dbReference type="EMBL" id="OSS46616.1"/>
    </source>
</evidence>
<name>A0A1Y2LRW8_EPING</name>
<dbReference type="InParanoid" id="A0A1Y2LRW8"/>
<sequence>MAEIIGIASGIFAAGQALDIFARQIRQWKNVSDRLLDLNQGLTVCKHVFERWQHKWEVNESQPNVYLRALFGHEGCYNIRLTLSTIYKLTESLEDDVDRIIGRTLRFHPDKSIQSKQIDRRLVEESLKRIRRKTSWKHKFALSVWNQAESMEQSLRRLEVNLRALESHTNYYLEIEHPDIFSEIKRLPGRKFVLRLEDDRSSVVKGRITDTLAAQRDAALLHRASDPGNKIHIGLSVPRIHRKDFVFLLPLGGRTHEFLVRPVSIRATKAVPRQLASAVSKLGRSQNDSDPCVVKPSSSTDGFALSIPPVPLLSALESKDPLSAMFSDQTARLTSQTLYTQDQNALASGIAQSSLRLIGSQWLRFLDSDNVRWRRTTDSQWTSMLTATPGDSATTRSLEACHKAYKERSREPRDLTRHVHIFRIGLVIAELCLKKKTTYVEFDMRANNVSIYMDDEYGVTREVSANDIAAEVDLVCNPYLGDMVFFCLSALQDKKRLNDKDIQGDYFSAVVQNAEDLDRLIKAPRKRGGRAAGSSSGSSAGGSPRSAGRVYAGYSR</sequence>
<keyword evidence="3" id="KW-1185">Reference proteome</keyword>
<dbReference type="OMA" id="VHIFRIG"/>
<dbReference type="Proteomes" id="UP000193240">
    <property type="component" value="Unassembled WGS sequence"/>
</dbReference>
<gene>
    <name evidence="2" type="ORF">B5807_08484</name>
</gene>